<organism evidence="1 2">
    <name type="scientific">Coprococcus comes</name>
    <dbReference type="NCBI Taxonomy" id="410072"/>
    <lineage>
        <taxon>Bacteria</taxon>
        <taxon>Bacillati</taxon>
        <taxon>Bacillota</taxon>
        <taxon>Clostridia</taxon>
        <taxon>Lachnospirales</taxon>
        <taxon>Lachnospiraceae</taxon>
        <taxon>Coprococcus</taxon>
    </lineage>
</organism>
<dbReference type="AlphaFoldDB" id="A0A174HQ03"/>
<proteinExistence type="predicted"/>
<dbReference type="RefSeq" id="WP_070098647.1">
    <property type="nucleotide sequence ID" value="NZ_CYZK01000025.1"/>
</dbReference>
<evidence type="ECO:0000313" key="2">
    <source>
        <dbReference type="Proteomes" id="UP000095362"/>
    </source>
</evidence>
<dbReference type="Pfam" id="PF04860">
    <property type="entry name" value="Phage_portal"/>
    <property type="match status" value="1"/>
</dbReference>
<dbReference type="EMBL" id="CYZK01000025">
    <property type="protein sequence ID" value="CUO74955.1"/>
    <property type="molecule type" value="Genomic_DNA"/>
</dbReference>
<protein>
    <submittedName>
        <fullName evidence="1">Phage portal protein, HK97 family</fullName>
    </submittedName>
</protein>
<accession>A0A174HQ03</accession>
<dbReference type="Proteomes" id="UP000095362">
    <property type="component" value="Unassembled WGS sequence"/>
</dbReference>
<gene>
    <name evidence="1" type="ORF">ERS852481_02788</name>
</gene>
<name>A0A174HQ03_9FIRM</name>
<reference evidence="1 2" key="1">
    <citation type="submission" date="2015-09" db="EMBL/GenBank/DDBJ databases">
        <authorList>
            <consortium name="Pathogen Informatics"/>
        </authorList>
    </citation>
    <scope>NUCLEOTIDE SEQUENCE [LARGE SCALE GENOMIC DNA]</scope>
    <source>
        <strain evidence="1 2">2789STDY5834866</strain>
    </source>
</reference>
<evidence type="ECO:0000313" key="1">
    <source>
        <dbReference type="EMBL" id="CUO74955.1"/>
    </source>
</evidence>
<dbReference type="InterPro" id="IPR006944">
    <property type="entry name" value="Phage/GTA_portal"/>
</dbReference>
<sequence>MKPFWKREPTKTDEKATEHNMIKMITMTGDYYYAWDGKLYESDIVRACIRPKVKAIGKLVGKHIRDDPKGGIKVNTEANIRFLLSEPNPYMTAQQMQEKVATQLCLNNNAFILIVRDENEKPVQLYPVPCVSAEAKYDSSGELFLKFLYRNGKSGTFRYADIIHLRHDYNEDDIFGDSPAPALTQMMNVIGTIDKGMIRAIKNSGIIRWLLTYSSSMREEDIKRNVEKFVENYLAVETDTFGAAGVDAKAKVERIEPKDYVPNAAQTDRTIERIYSFFNTNKKIVQSDYNEDEWNAYYEAEIEPEVVQMHQTYTTGIFTRKERGFGNRIEFEANNLSCASLTTKLAFQAMVDRGAMLPNEWRATLNMAPIPGGDEPIRRLDTQVVNLVKEALGKMDSKNYMVTAEIITRLLDSAEGGDKKNEIQD</sequence>